<evidence type="ECO:0000256" key="8">
    <source>
        <dbReference type="ARBA" id="ARBA00025802"/>
    </source>
</evidence>
<dbReference type="EMBL" id="DVMS01000172">
    <property type="protein sequence ID" value="HIU39211.1"/>
    <property type="molecule type" value="Genomic_DNA"/>
</dbReference>
<dbReference type="NCBIfam" id="TIGR01047">
    <property type="entry name" value="nspC"/>
    <property type="match status" value="1"/>
</dbReference>
<evidence type="ECO:0000256" key="10">
    <source>
        <dbReference type="ARBA" id="ARBA00047389"/>
    </source>
</evidence>
<dbReference type="GO" id="GO:0008836">
    <property type="term" value="F:diaminopimelate decarboxylase activity"/>
    <property type="evidence" value="ECO:0007669"/>
    <property type="project" value="TreeGrafter"/>
</dbReference>
<sequence length="383" mass="43866">MKELKTPYYIVHEDKLRKNLEIIKRISEKANVKIIMAFKANALWKTFGIISEYCQSSTASSLNEMKLSLEYLGHDVHAYCPVYTDDSIKEFVEGCSHIVFNSVAQYNRYRNYIQEYNSTHSEQQKVSCGLRVNPECSVIETAIYDPCRQGSRFGITADELGDLLPEGLDGFHFHCLCESTSYDLEKVLSAFESRFGQYLPSLKWLNMGGGHLMTSANYDTAHLIKLLNEFHAKYPWLELIMEPGSAFTWRTGELVATVLDITEHHGIKTAIIDASFACHMPDCLEMPYKPVITSALEKADKRFPTYRIGGNSCLSGDFMGDWSFKQPLKAGDKLVFEDMNHYTTVKTNMFNGIQHPSFVLRHLDGTFELLREFDYSDYRSRMD</sequence>
<gene>
    <name evidence="13" type="primary">nspC</name>
    <name evidence="13" type="ORF">IAD18_06060</name>
</gene>
<comment type="catalytic activity">
    <reaction evidence="10">
        <text>carboxynorspermidine + H(+) = norspermidine + CO2</text>
        <dbReference type="Rhea" id="RHEA:34099"/>
        <dbReference type="ChEBI" id="CHEBI:15378"/>
        <dbReference type="ChEBI" id="CHEBI:16526"/>
        <dbReference type="ChEBI" id="CHEBI:57920"/>
        <dbReference type="ChEBI" id="CHEBI:65070"/>
        <dbReference type="EC" id="4.1.1.96"/>
    </reaction>
</comment>
<evidence type="ECO:0000256" key="3">
    <source>
        <dbReference type="ARBA" id="ARBA00013633"/>
    </source>
</evidence>
<dbReference type="SUPFAM" id="SSF50621">
    <property type="entry name" value="Alanine racemase C-terminal domain-like"/>
    <property type="match status" value="1"/>
</dbReference>
<dbReference type="GO" id="GO:0009089">
    <property type="term" value="P:lysine biosynthetic process via diaminopimelate"/>
    <property type="evidence" value="ECO:0007669"/>
    <property type="project" value="TreeGrafter"/>
</dbReference>
<protein>
    <recommendedName>
        <fullName evidence="3">Carboxynorspermidine/carboxyspermidine decarboxylase</fullName>
        <ecNumber evidence="2">4.1.1.96</ecNumber>
    </recommendedName>
</protein>
<dbReference type="AlphaFoldDB" id="A0A9D1IMB6"/>
<dbReference type="EC" id="4.1.1.96" evidence="2"/>
<evidence type="ECO:0000256" key="2">
    <source>
        <dbReference type="ARBA" id="ARBA00012259"/>
    </source>
</evidence>
<evidence type="ECO:0000256" key="7">
    <source>
        <dbReference type="ARBA" id="ARBA00023239"/>
    </source>
</evidence>
<evidence type="ECO:0000256" key="6">
    <source>
        <dbReference type="ARBA" id="ARBA00023066"/>
    </source>
</evidence>
<evidence type="ECO:0000259" key="12">
    <source>
        <dbReference type="Pfam" id="PF00278"/>
    </source>
</evidence>
<evidence type="ECO:0000256" key="4">
    <source>
        <dbReference type="ARBA" id="ARBA00022793"/>
    </source>
</evidence>
<evidence type="ECO:0000256" key="5">
    <source>
        <dbReference type="ARBA" id="ARBA00022898"/>
    </source>
</evidence>
<feature type="binding site" evidence="11">
    <location>
        <position position="282"/>
    </location>
    <ligand>
        <name>substrate</name>
    </ligand>
</feature>
<organism evidence="13 14">
    <name type="scientific">Candidatus Limisoma intestinavium</name>
    <dbReference type="NCBI Taxonomy" id="2840856"/>
    <lineage>
        <taxon>Bacteria</taxon>
        <taxon>Pseudomonadati</taxon>
        <taxon>Bacteroidota</taxon>
        <taxon>Bacteroidia</taxon>
        <taxon>Bacteroidales</taxon>
        <taxon>Candidatus Limisoma</taxon>
    </lineage>
</organism>
<evidence type="ECO:0000256" key="11">
    <source>
        <dbReference type="PIRSR" id="PIRSR038941-1"/>
    </source>
</evidence>
<keyword evidence="4" id="KW-0210">Decarboxylase</keyword>
<dbReference type="InterPro" id="IPR009006">
    <property type="entry name" value="Ala_racemase/Decarboxylase_C"/>
</dbReference>
<keyword evidence="6" id="KW-0745">Spermidine biosynthesis</keyword>
<name>A0A9D1IMB6_9BACT</name>
<dbReference type="PIRSF" id="PIRSF038941">
    <property type="entry name" value="NspC"/>
    <property type="match status" value="1"/>
</dbReference>
<dbReference type="InterPro" id="IPR022643">
    <property type="entry name" value="De-COase2_C"/>
</dbReference>
<dbReference type="Gene3D" id="3.20.20.10">
    <property type="entry name" value="Alanine racemase"/>
    <property type="match status" value="1"/>
</dbReference>
<dbReference type="GO" id="GO:0045312">
    <property type="term" value="P:nor-spermidine biosynthetic process"/>
    <property type="evidence" value="ECO:0007669"/>
    <property type="project" value="InterPro"/>
</dbReference>
<evidence type="ECO:0000256" key="9">
    <source>
        <dbReference type="ARBA" id="ARBA00047351"/>
    </source>
</evidence>
<dbReference type="GO" id="GO:0008295">
    <property type="term" value="P:spermidine biosynthetic process"/>
    <property type="evidence" value="ECO:0007669"/>
    <property type="project" value="UniProtKB-KW"/>
</dbReference>
<proteinExistence type="inferred from homology"/>
<reference evidence="13" key="2">
    <citation type="journal article" date="2021" name="PeerJ">
        <title>Extensive microbial diversity within the chicken gut microbiome revealed by metagenomics and culture.</title>
        <authorList>
            <person name="Gilroy R."/>
            <person name="Ravi A."/>
            <person name="Getino M."/>
            <person name="Pursley I."/>
            <person name="Horton D.L."/>
            <person name="Alikhan N.F."/>
            <person name="Baker D."/>
            <person name="Gharbi K."/>
            <person name="Hall N."/>
            <person name="Watson M."/>
            <person name="Adriaenssens E.M."/>
            <person name="Foster-Nyarko E."/>
            <person name="Jarju S."/>
            <person name="Secka A."/>
            <person name="Antonio M."/>
            <person name="Oren A."/>
            <person name="Chaudhuri R.R."/>
            <person name="La Ragione R."/>
            <person name="Hildebrand F."/>
            <person name="Pallen M.J."/>
        </authorList>
    </citation>
    <scope>NUCLEOTIDE SEQUENCE</scope>
    <source>
        <strain evidence="13">17073</strain>
    </source>
</reference>
<evidence type="ECO:0000313" key="14">
    <source>
        <dbReference type="Proteomes" id="UP000824076"/>
    </source>
</evidence>
<comment type="similarity">
    <text evidence="8">Belongs to the Orn/Lys/Arg decarboxylase class-II family. NspC subfamily.</text>
</comment>
<feature type="domain" description="Orn/DAP/Arg decarboxylase 2 C-terminal" evidence="12">
    <location>
        <begin position="250"/>
        <end position="339"/>
    </location>
</feature>
<keyword evidence="7 13" id="KW-0456">Lyase</keyword>
<dbReference type="CDD" id="cd06829">
    <property type="entry name" value="PLPDE_III_CANSDC"/>
    <property type="match status" value="1"/>
</dbReference>
<evidence type="ECO:0000256" key="1">
    <source>
        <dbReference type="ARBA" id="ARBA00001933"/>
    </source>
</evidence>
<dbReference type="PANTHER" id="PTHR43727">
    <property type="entry name" value="DIAMINOPIMELATE DECARBOXYLASE"/>
    <property type="match status" value="1"/>
</dbReference>
<dbReference type="Proteomes" id="UP000824076">
    <property type="component" value="Unassembled WGS sequence"/>
</dbReference>
<comment type="cofactor">
    <cofactor evidence="1">
        <name>pyridoxal 5'-phosphate</name>
        <dbReference type="ChEBI" id="CHEBI:597326"/>
    </cofactor>
</comment>
<reference evidence="13" key="1">
    <citation type="submission" date="2020-10" db="EMBL/GenBank/DDBJ databases">
        <authorList>
            <person name="Gilroy R."/>
        </authorList>
    </citation>
    <scope>NUCLEOTIDE SEQUENCE</scope>
    <source>
        <strain evidence="13">17073</strain>
    </source>
</reference>
<dbReference type="Pfam" id="PF00278">
    <property type="entry name" value="Orn_DAP_Arg_deC"/>
    <property type="match status" value="1"/>
</dbReference>
<dbReference type="InterPro" id="IPR029066">
    <property type="entry name" value="PLP-binding_barrel"/>
</dbReference>
<comment type="catalytic activity">
    <reaction evidence="9">
        <text>carboxyspermidine + H(+) = spermidine + CO2</text>
        <dbReference type="Rhea" id="RHEA:34095"/>
        <dbReference type="ChEBI" id="CHEBI:15378"/>
        <dbReference type="ChEBI" id="CHEBI:16526"/>
        <dbReference type="ChEBI" id="CHEBI:57834"/>
        <dbReference type="ChEBI" id="CHEBI:65072"/>
        <dbReference type="EC" id="4.1.1.96"/>
    </reaction>
</comment>
<dbReference type="SUPFAM" id="SSF51419">
    <property type="entry name" value="PLP-binding barrel"/>
    <property type="match status" value="1"/>
</dbReference>
<comment type="caution">
    <text evidence="13">The sequence shown here is derived from an EMBL/GenBank/DDBJ whole genome shotgun (WGS) entry which is preliminary data.</text>
</comment>
<keyword evidence="5" id="KW-0663">Pyridoxal phosphate</keyword>
<evidence type="ECO:0000313" key="13">
    <source>
        <dbReference type="EMBL" id="HIU39211.1"/>
    </source>
</evidence>
<dbReference type="Gene3D" id="2.40.37.10">
    <property type="entry name" value="Lyase, Ornithine Decarboxylase, Chain A, domain 1"/>
    <property type="match status" value="1"/>
</dbReference>
<dbReference type="InterPro" id="IPR005730">
    <property type="entry name" value="Nsp_de-COase"/>
</dbReference>
<dbReference type="PANTHER" id="PTHR43727:SF1">
    <property type="entry name" value="CARBOXYNORSPERMIDINE_CARBOXYSPERMIDINE DECARBOXYLASE"/>
    <property type="match status" value="1"/>
</dbReference>
<accession>A0A9D1IMB6</accession>